<dbReference type="PRINTS" id="PR00507">
    <property type="entry name" value="N12N6MTFRASE"/>
</dbReference>
<evidence type="ECO:0000313" key="9">
    <source>
        <dbReference type="Proteomes" id="UP001218231"/>
    </source>
</evidence>
<dbReference type="InterPro" id="IPR050953">
    <property type="entry name" value="N4_N6_ade-DNA_methylase"/>
</dbReference>
<organism evidence="8 9">
    <name type="scientific">Novosphingobium humi</name>
    <dbReference type="NCBI Taxonomy" id="2282397"/>
    <lineage>
        <taxon>Bacteria</taxon>
        <taxon>Pseudomonadati</taxon>
        <taxon>Pseudomonadota</taxon>
        <taxon>Alphaproteobacteria</taxon>
        <taxon>Sphingomonadales</taxon>
        <taxon>Sphingomonadaceae</taxon>
        <taxon>Novosphingobium</taxon>
    </lineage>
</organism>
<dbReference type="PANTHER" id="PTHR33841:SF1">
    <property type="entry name" value="DNA METHYLTRANSFERASE A"/>
    <property type="match status" value="1"/>
</dbReference>
<dbReference type="InterPro" id="IPR041635">
    <property type="entry name" value="Type_ISP_LLaBIII_C"/>
</dbReference>
<keyword evidence="4" id="KW-0949">S-adenosyl-L-methionine</keyword>
<feature type="domain" description="Type II methyltransferase M.TaqI-like" evidence="6">
    <location>
        <begin position="537"/>
        <end position="664"/>
    </location>
</feature>
<evidence type="ECO:0000256" key="4">
    <source>
        <dbReference type="ARBA" id="ARBA00022691"/>
    </source>
</evidence>
<dbReference type="PROSITE" id="PS00092">
    <property type="entry name" value="N6_MTASE"/>
    <property type="match status" value="1"/>
</dbReference>
<evidence type="ECO:0000259" key="6">
    <source>
        <dbReference type="Pfam" id="PF07669"/>
    </source>
</evidence>
<gene>
    <name evidence="8" type="ORF">PQ457_01905</name>
</gene>
<feature type="domain" description="Type ISP restriction-modification enzyme LLaBIII C-terminal specificity" evidence="7">
    <location>
        <begin position="770"/>
        <end position="1148"/>
    </location>
</feature>
<dbReference type="Pfam" id="PF07669">
    <property type="entry name" value="Eco57I"/>
    <property type="match status" value="1"/>
</dbReference>
<comment type="catalytic activity">
    <reaction evidence="5">
        <text>a 2'-deoxyadenosine in DNA + S-adenosyl-L-methionine = an N(6)-methyl-2'-deoxyadenosine in DNA + S-adenosyl-L-homocysteine + H(+)</text>
        <dbReference type="Rhea" id="RHEA:15197"/>
        <dbReference type="Rhea" id="RHEA-COMP:12418"/>
        <dbReference type="Rhea" id="RHEA-COMP:12419"/>
        <dbReference type="ChEBI" id="CHEBI:15378"/>
        <dbReference type="ChEBI" id="CHEBI:57856"/>
        <dbReference type="ChEBI" id="CHEBI:59789"/>
        <dbReference type="ChEBI" id="CHEBI:90615"/>
        <dbReference type="ChEBI" id="CHEBI:90616"/>
        <dbReference type="EC" id="2.1.1.72"/>
    </reaction>
</comment>
<reference evidence="8 9" key="1">
    <citation type="submission" date="2023-02" db="EMBL/GenBank/DDBJ databases">
        <title>Genome sequence of Novosphingobium humi KACC 19094.</title>
        <authorList>
            <person name="Kim S."/>
            <person name="Heo J."/>
            <person name="Kwon S.-W."/>
        </authorList>
    </citation>
    <scope>NUCLEOTIDE SEQUENCE [LARGE SCALE GENOMIC DNA]</scope>
    <source>
        <strain evidence="8 9">KACC 19094</strain>
    </source>
</reference>
<dbReference type="EMBL" id="CP117417">
    <property type="protein sequence ID" value="WCT77757.1"/>
    <property type="molecule type" value="Genomic_DNA"/>
</dbReference>
<proteinExistence type="predicted"/>
<dbReference type="Pfam" id="PF18135">
    <property type="entry name" value="Type_ISP_C"/>
    <property type="match status" value="1"/>
</dbReference>
<dbReference type="RefSeq" id="WP_273618118.1">
    <property type="nucleotide sequence ID" value="NZ_CP117417.1"/>
</dbReference>
<evidence type="ECO:0000256" key="2">
    <source>
        <dbReference type="ARBA" id="ARBA00022603"/>
    </source>
</evidence>
<evidence type="ECO:0000256" key="1">
    <source>
        <dbReference type="ARBA" id="ARBA00011900"/>
    </source>
</evidence>
<dbReference type="Gene3D" id="3.40.50.150">
    <property type="entry name" value="Vaccinia Virus protein VP39"/>
    <property type="match status" value="1"/>
</dbReference>
<evidence type="ECO:0000256" key="3">
    <source>
        <dbReference type="ARBA" id="ARBA00022679"/>
    </source>
</evidence>
<dbReference type="InterPro" id="IPR011639">
    <property type="entry name" value="MethylTrfase_TaqI-like_dom"/>
</dbReference>
<dbReference type="EC" id="2.1.1.72" evidence="1"/>
<dbReference type="InterPro" id="IPR002052">
    <property type="entry name" value="DNA_methylase_N6_adenine_CS"/>
</dbReference>
<evidence type="ECO:0000259" key="7">
    <source>
        <dbReference type="Pfam" id="PF18135"/>
    </source>
</evidence>
<keyword evidence="3" id="KW-0808">Transferase</keyword>
<protein>
    <recommendedName>
        <fullName evidence="1">site-specific DNA-methyltransferase (adenine-specific)</fullName>
        <ecNumber evidence="1">2.1.1.72</ecNumber>
    </recommendedName>
</protein>
<sequence length="1170" mass="131748">MTDITAEELAKVNSFPRLVSLLRDKLDWPINEEYEFEDVIFEYEPQELGLKADETAKLREIHQLRPLVTGQPWGIFFLSFDDKAMSVTVLRRILRALVVKQRASGQSADRAAWEKEDLIFAANFGKSGERELAFVHFSDGASTGDLPAMKVLGWNHRDTTLHNRHAADLLTKRLAWPDDPADQTQWRNQWASAFEVGHREVITTSQELAKRLAALAGDIRARANQLLAAETDKGPMRTMLEAFRKNLIHDLDEDGFADMFAQTICYGMLAARISRPSAEDGKGVIVADNLADMVPKTNPFLKELFASFLKIGGRDRRSGMDFDELGVRDVVDMLNRANMERVLEDFGNRNPKKDPVIHFYEDFLREYDKDQKVDAGIFYTPPAVVGFIVRSVDERLRKEFSLPLGLADTSTWAELATRNDKIAIPGHVKPEAPFVQILDPATGTGTFLVEVIDLIHKRMVETWKAEGKSSAKIKAAWNDYVPHHLLPRITAFELKMAAYAIAHMKIGLKLSETGYTFGSDERLHVLLTNSLQPPRALDLDERARQVAFAHEAERANDAKQCGCFTVVVGNPPYNGYSVNSNNWIDNLLKAYKINVGREERQIQRLSNDYVKFFRFSEWLIQRSGYGVFSFIVDAGYLDGILFRDMRASLARTYANIQIVDLHGASVRGAHDRDTSDENVFDITQPNCIFIGTKLGDQGRVQYVSLTGSQEMKFSILDRKQFAALGPVDITPVKPHFYLKPHEGDDVYEAWPDILSLIGTGRPTQDRDFRYGTGIKTRHDHFAVGWSNADAVSRILTIANRPEEGPALVKKLKLCSTSHFSIADARERAEAGGLEDFTASLAYRPFDRRTIVYLRQFICEPKFKTMGHLVRVSNLALCVLRKNRRETGSNALVGESLVAKDYVSDLDDALVFPLWIADQGVTSGRLPNLHKSAIERAFADLKLTYDDGIPRGQQGSLGKEFIKPKPEQIGLLDTPWDGRGDLAKSFGPRDLFDYIYTVLHAPTYRSRYAEFLKSNFPRIPMPGSRALFADLVPLGRELVALHLLKPDEAPALKTPEIRFAGSGEARVGKGYPEYTNGKVMINASRWFEDVPLATWEFHVGGYQPCEKWLKDRAAKGGKKQSDGRVLTDEDVLHYRRMVTALTETRRIMAEIDKVIETHGGWPGAFKLGGEE</sequence>
<dbReference type="PANTHER" id="PTHR33841">
    <property type="entry name" value="DNA METHYLTRANSFERASE YEEA-RELATED"/>
    <property type="match status" value="1"/>
</dbReference>
<evidence type="ECO:0000256" key="5">
    <source>
        <dbReference type="ARBA" id="ARBA00047942"/>
    </source>
</evidence>
<dbReference type="InterPro" id="IPR029063">
    <property type="entry name" value="SAM-dependent_MTases_sf"/>
</dbReference>
<dbReference type="SUPFAM" id="SSF53335">
    <property type="entry name" value="S-adenosyl-L-methionine-dependent methyltransferases"/>
    <property type="match status" value="1"/>
</dbReference>
<accession>A0ABY7TYR3</accession>
<dbReference type="Proteomes" id="UP001218231">
    <property type="component" value="Chromosome"/>
</dbReference>
<evidence type="ECO:0000313" key="8">
    <source>
        <dbReference type="EMBL" id="WCT77757.1"/>
    </source>
</evidence>
<keyword evidence="2" id="KW-0489">Methyltransferase</keyword>
<name>A0ABY7TYR3_9SPHN</name>
<keyword evidence="9" id="KW-1185">Reference proteome</keyword>